<accession>A0A319EPK3</accession>
<reference evidence="1 2" key="1">
    <citation type="submission" date="2018-02" db="EMBL/GenBank/DDBJ databases">
        <title>The genomes of Aspergillus section Nigri reveals drivers in fungal speciation.</title>
        <authorList>
            <consortium name="DOE Joint Genome Institute"/>
            <person name="Vesth T.C."/>
            <person name="Nybo J."/>
            <person name="Theobald S."/>
            <person name="Brandl J."/>
            <person name="Frisvad J.C."/>
            <person name="Nielsen K.F."/>
            <person name="Lyhne E.K."/>
            <person name="Kogle M.E."/>
            <person name="Kuo A."/>
            <person name="Riley R."/>
            <person name="Clum A."/>
            <person name="Nolan M."/>
            <person name="Lipzen A."/>
            <person name="Salamov A."/>
            <person name="Henrissat B."/>
            <person name="Wiebenga A."/>
            <person name="De vries R.P."/>
            <person name="Grigoriev I.V."/>
            <person name="Mortensen U.H."/>
            <person name="Andersen M.R."/>
            <person name="Baker S.E."/>
        </authorList>
    </citation>
    <scope>NUCLEOTIDE SEQUENCE [LARGE SCALE GENOMIC DNA]</scope>
    <source>
        <strain evidence="1 2">CBS 121057</strain>
    </source>
</reference>
<dbReference type="OrthoDB" id="4499271at2759"/>
<dbReference type="EMBL" id="KZ826318">
    <property type="protein sequence ID" value="PYI11271.1"/>
    <property type="molecule type" value="Genomic_DNA"/>
</dbReference>
<name>A0A319EPK3_ASPSB</name>
<protein>
    <submittedName>
        <fullName evidence="1">Uncharacterized protein</fullName>
    </submittedName>
</protein>
<proteinExistence type="predicted"/>
<sequence length="300" mass="35289">MASLKRVSQIESEVTQLLDNAGIHNCIWGEGILLMLGVSLTLEKFTWVIPDDEIDKANKALRYWTYERLMKSEHPGKPYGECLGDYIYRCSSNDRREVHLIRQSRLCWTFPRPPIWSPKPDDKFYMLTREMQRLSEGLTLRDYSLRESYPVRMPKPARFLEALVLLRVRDLFVPKPFDPWGKQLKMIARHLFEVFVCDGLLAPFGDYLVRYKTQIKDEDRESFSYADLFKMYACLTKMRQLPLPDEQVTKGNFSEEQDAKERFRKMRVTPGPIPYRGPMPGTWVMSHYDVAKALENELWG</sequence>
<dbReference type="AlphaFoldDB" id="A0A319EPK3"/>
<dbReference type="Proteomes" id="UP000248423">
    <property type="component" value="Unassembled WGS sequence"/>
</dbReference>
<dbReference type="VEuPathDB" id="FungiDB:BO78DRAFT_413748"/>
<evidence type="ECO:0000313" key="2">
    <source>
        <dbReference type="Proteomes" id="UP000248423"/>
    </source>
</evidence>
<gene>
    <name evidence="1" type="ORF">BO78DRAFT_413748</name>
</gene>
<keyword evidence="2" id="KW-1185">Reference proteome</keyword>
<organism evidence="1 2">
    <name type="scientific">Aspergillus sclerotiicarbonarius (strain CBS 121057 / IBT 28362)</name>
    <dbReference type="NCBI Taxonomy" id="1448318"/>
    <lineage>
        <taxon>Eukaryota</taxon>
        <taxon>Fungi</taxon>
        <taxon>Dikarya</taxon>
        <taxon>Ascomycota</taxon>
        <taxon>Pezizomycotina</taxon>
        <taxon>Eurotiomycetes</taxon>
        <taxon>Eurotiomycetidae</taxon>
        <taxon>Eurotiales</taxon>
        <taxon>Aspergillaceae</taxon>
        <taxon>Aspergillus</taxon>
        <taxon>Aspergillus subgen. Circumdati</taxon>
    </lineage>
</organism>
<evidence type="ECO:0000313" key="1">
    <source>
        <dbReference type="EMBL" id="PYI11271.1"/>
    </source>
</evidence>